<evidence type="ECO:0000313" key="2">
    <source>
        <dbReference type="Proteomes" id="UP000278351"/>
    </source>
</evidence>
<reference evidence="1 2" key="1">
    <citation type="submission" date="2018-11" db="EMBL/GenBank/DDBJ databases">
        <title>Chitinophaga lutea sp.nov., isolate from arsenic contaminated soil.</title>
        <authorList>
            <person name="Zong Y."/>
        </authorList>
    </citation>
    <scope>NUCLEOTIDE SEQUENCE [LARGE SCALE GENOMIC DNA]</scope>
    <source>
        <strain evidence="1 2">ZY74</strain>
    </source>
</reference>
<proteinExistence type="predicted"/>
<dbReference type="EMBL" id="RPDH01000001">
    <property type="protein sequence ID" value="RPE13603.1"/>
    <property type="molecule type" value="Genomic_DNA"/>
</dbReference>
<evidence type="ECO:0000313" key="1">
    <source>
        <dbReference type="EMBL" id="RPE13603.1"/>
    </source>
</evidence>
<dbReference type="AlphaFoldDB" id="A0A3N4PXQ3"/>
<comment type="caution">
    <text evidence="1">The sequence shown here is derived from an EMBL/GenBank/DDBJ whole genome shotgun (WGS) entry which is preliminary data.</text>
</comment>
<protein>
    <submittedName>
        <fullName evidence="1">Uncharacterized protein</fullName>
    </submittedName>
</protein>
<dbReference type="Proteomes" id="UP000278351">
    <property type="component" value="Unassembled WGS sequence"/>
</dbReference>
<gene>
    <name evidence="1" type="ORF">EGT74_08845</name>
</gene>
<organism evidence="1 2">
    <name type="scientific">Chitinophaga lutea</name>
    <dbReference type="NCBI Taxonomy" id="2488634"/>
    <lineage>
        <taxon>Bacteria</taxon>
        <taxon>Pseudomonadati</taxon>
        <taxon>Bacteroidota</taxon>
        <taxon>Chitinophagia</taxon>
        <taxon>Chitinophagales</taxon>
        <taxon>Chitinophagaceae</taxon>
        <taxon>Chitinophaga</taxon>
    </lineage>
</organism>
<sequence length="115" mass="12718">MEQLDIEIQRLKEKTRRLENELGERIDHLKGNYKSMAMNTVVPGIAKSGVLGIVGGIAKTAWKSGATKSVLTSALITAAEFIGVRLGIKLFDNIRNKRRRKKASAARSHEEEDEG</sequence>
<name>A0A3N4PXQ3_9BACT</name>
<accession>A0A3N4PXQ3</accession>
<keyword evidence="2" id="KW-1185">Reference proteome</keyword>